<dbReference type="Gene3D" id="3.30.300.20">
    <property type="match status" value="1"/>
</dbReference>
<sequence length="88" mass="9446">MTGNMGGALDARGIKSSPDNLVARVEGIIENVDGMALITTIKVHYTCKIPKGKRAEAERALSVHDKGCPASQSVQRGIKVEYSAEFEE</sequence>
<gene>
    <name evidence="1" type="ORF">HY618_05315</name>
</gene>
<reference evidence="1" key="1">
    <citation type="submission" date="2020-07" db="EMBL/GenBank/DDBJ databases">
        <title>Huge and variable diversity of episymbiotic CPR bacteria and DPANN archaea in groundwater ecosystems.</title>
        <authorList>
            <person name="He C.Y."/>
            <person name="Keren R."/>
            <person name="Whittaker M."/>
            <person name="Farag I.F."/>
            <person name="Doudna J."/>
            <person name="Cate J.H.D."/>
            <person name="Banfield J.F."/>
        </authorList>
    </citation>
    <scope>NUCLEOTIDE SEQUENCE</scope>
    <source>
        <strain evidence="1">NC_groundwater_1370_Ag_S-0.2um_69_93</strain>
    </source>
</reference>
<protein>
    <submittedName>
        <fullName evidence="1">OsmC family protein</fullName>
    </submittedName>
</protein>
<evidence type="ECO:0000313" key="1">
    <source>
        <dbReference type="EMBL" id="MBI4251861.1"/>
    </source>
</evidence>
<dbReference type="SUPFAM" id="SSF82784">
    <property type="entry name" value="OsmC-like"/>
    <property type="match status" value="1"/>
</dbReference>
<dbReference type="AlphaFoldDB" id="A0A932ZUJ2"/>
<feature type="non-terminal residue" evidence="1">
    <location>
        <position position="88"/>
    </location>
</feature>
<accession>A0A932ZUJ2</accession>
<organism evidence="1 2">
    <name type="scientific">Tectimicrobiota bacterium</name>
    <dbReference type="NCBI Taxonomy" id="2528274"/>
    <lineage>
        <taxon>Bacteria</taxon>
        <taxon>Pseudomonadati</taxon>
        <taxon>Nitrospinota/Tectimicrobiota group</taxon>
        <taxon>Candidatus Tectimicrobiota</taxon>
    </lineage>
</organism>
<dbReference type="Pfam" id="PF02566">
    <property type="entry name" value="OsmC"/>
    <property type="match status" value="1"/>
</dbReference>
<dbReference type="EMBL" id="JACQRX010000228">
    <property type="protein sequence ID" value="MBI4251861.1"/>
    <property type="molecule type" value="Genomic_DNA"/>
</dbReference>
<evidence type="ECO:0000313" key="2">
    <source>
        <dbReference type="Proteomes" id="UP000752292"/>
    </source>
</evidence>
<dbReference type="InterPro" id="IPR036102">
    <property type="entry name" value="OsmC/Ohrsf"/>
</dbReference>
<proteinExistence type="predicted"/>
<dbReference type="InterPro" id="IPR003718">
    <property type="entry name" value="OsmC/Ohr_fam"/>
</dbReference>
<dbReference type="Proteomes" id="UP000752292">
    <property type="component" value="Unassembled WGS sequence"/>
</dbReference>
<dbReference type="InterPro" id="IPR015946">
    <property type="entry name" value="KH_dom-like_a/b"/>
</dbReference>
<comment type="caution">
    <text evidence="1">The sequence shown here is derived from an EMBL/GenBank/DDBJ whole genome shotgun (WGS) entry which is preliminary data.</text>
</comment>
<name>A0A932ZUJ2_UNCTE</name>